<dbReference type="InterPro" id="IPR047721">
    <property type="entry name" value="DrmB"/>
</dbReference>
<dbReference type="STRING" id="519424.AZF04_11080"/>
<dbReference type="Pfam" id="PF09369">
    <property type="entry name" value="MZB"/>
    <property type="match status" value="1"/>
</dbReference>
<evidence type="ECO:0000313" key="2">
    <source>
        <dbReference type="EMBL" id="KYG27723.1"/>
    </source>
</evidence>
<dbReference type="InterPro" id="IPR018973">
    <property type="entry name" value="MZB"/>
</dbReference>
<dbReference type="Proteomes" id="UP000075806">
    <property type="component" value="Unassembled WGS sequence"/>
</dbReference>
<feature type="domain" description="MrfA-like Zn-binding" evidence="1">
    <location>
        <begin position="497"/>
        <end position="601"/>
    </location>
</feature>
<comment type="caution">
    <text evidence="2">The sequence shown here is derived from an EMBL/GenBank/DDBJ whole genome shotgun (WGS) entry which is preliminary data.</text>
</comment>
<dbReference type="AlphaFoldDB" id="A0A161P8M7"/>
<evidence type="ECO:0000259" key="1">
    <source>
        <dbReference type="Pfam" id="PF09369"/>
    </source>
</evidence>
<dbReference type="NCBIfam" id="NF038324">
    <property type="entry name" value="DrmB_fam"/>
    <property type="match status" value="1"/>
</dbReference>
<dbReference type="EMBL" id="LTAO01000036">
    <property type="protein sequence ID" value="KYG27723.1"/>
    <property type="molecule type" value="Genomic_DNA"/>
</dbReference>
<name>A0A161P8M7_9BACI</name>
<proteinExistence type="predicted"/>
<accession>A0A161P8M7</accession>
<sequence length="642" mass="73167">MKNKNETRIPLRRAELISPFGVGAISTNNEGINMMTGVLDQWFKGSNVDLADYRFNESRLENILGVKEFRLPPDYRSTFGKNGGSLKNVDLKIPMILFPTWFYCNRCRKMEKLHLADISKKKCKHCNNGYLVQVPFVTVCKHGHIDDFPWNQWVHRDISNKCKGPLKLVSTGGATLTSMRVECTVCGENYKRSLKGITSKLDNGNISPLVTQVQEGKTFLCTGRKHWYGTNETAHEECLEQPFVLLRNSNNVYYPDVISALYLPGDYSSELKEVIEFLKQEPIAHEIETLKIIIDEKEKIATYLLSKFSVDLQTANNQTIIKALTVIEGESLVVEDNELEDIEKKLRYQEFCSLNETIDNQHLKVVSEFDEKLNSLMEFKKLGISKIHLVPKLRDTRVLFGFERLNSNQSINRDKIIKGRELLFRNPSSPENNWLPGYTVYGEGIFIEFNDEALTNWESKLVNEHFNLLQSRYNEIEAAGIVMGRELNPRYVMLHTLAHLLISEMIFECGYSTSALRERLFISKENGKEMNGFLIYTASGDSEGTMGGLVRLGEKDTLLQILERSINKAKWCSSDPVCTEIGVTSGQGIHSLNIAACHNCTYLPETSCEEFNRFLDRSLIVGLPNVQGVGFFEDYLKKIHAK</sequence>
<dbReference type="OrthoDB" id="9134227at2"/>
<dbReference type="RefSeq" id="WP_061949852.1">
    <property type="nucleotide sequence ID" value="NZ_LTAO01000036.1"/>
</dbReference>
<evidence type="ECO:0000313" key="3">
    <source>
        <dbReference type="Proteomes" id="UP000075806"/>
    </source>
</evidence>
<reference evidence="2" key="1">
    <citation type="submission" date="2016-02" db="EMBL/GenBank/DDBJ databases">
        <title>Genome sequence of Bacillus trypoxylicola KCTC 13244(T).</title>
        <authorList>
            <person name="Jeong H."/>
            <person name="Park S.-H."/>
            <person name="Choi S.-K."/>
        </authorList>
    </citation>
    <scope>NUCLEOTIDE SEQUENCE [LARGE SCALE GENOMIC DNA]</scope>
    <source>
        <strain evidence="2">KCTC 13244</strain>
    </source>
</reference>
<gene>
    <name evidence="2" type="ORF">AZF04_11080</name>
</gene>
<protein>
    <recommendedName>
        <fullName evidence="1">MrfA-like Zn-binding domain-containing protein</fullName>
    </recommendedName>
</protein>
<keyword evidence="3" id="KW-1185">Reference proteome</keyword>
<organism evidence="2 3">
    <name type="scientific">Alkalihalobacillus trypoxylicola</name>
    <dbReference type="NCBI Taxonomy" id="519424"/>
    <lineage>
        <taxon>Bacteria</taxon>
        <taxon>Bacillati</taxon>
        <taxon>Bacillota</taxon>
        <taxon>Bacilli</taxon>
        <taxon>Bacillales</taxon>
        <taxon>Bacillaceae</taxon>
        <taxon>Alkalihalobacillus</taxon>
    </lineage>
</organism>